<evidence type="ECO:0000259" key="1">
    <source>
        <dbReference type="PROSITE" id="PS50011"/>
    </source>
</evidence>
<dbReference type="PROSITE" id="PS50011">
    <property type="entry name" value="PROTEIN_KINASE_DOM"/>
    <property type="match status" value="1"/>
</dbReference>
<dbReference type="OrthoDB" id="310217at2759"/>
<protein>
    <recommendedName>
        <fullName evidence="1">Protein kinase domain-containing protein</fullName>
    </recommendedName>
</protein>
<dbReference type="RefSeq" id="XP_044657039.1">
    <property type="nucleotide sequence ID" value="XM_044801104.1"/>
</dbReference>
<dbReference type="PANTHER" id="PTHR44305">
    <property type="entry name" value="SI:DKEY-192D15.2-RELATED"/>
    <property type="match status" value="1"/>
</dbReference>
<dbReference type="AlphaFoldDB" id="A0A9P3CG10"/>
<dbReference type="Proteomes" id="UP000825890">
    <property type="component" value="Unassembled WGS sequence"/>
</dbReference>
<sequence>MERGTIEDNSADDWPEEIVHRDIKPANIFLEPNTSGRFPAYPLPRIADFGLAIGTSKDSQDDPFLFAEQHAGTPWFRAPEQLDSTVLIDSPTKYQKWEVGNDEQILSRSNIYGIGMTMYWLVRKTGMSLRHCPFDGPDNQRKIKSYHECYSKGLIKLIEACIQKTPTERIEPRRLRIELGKLMLANDYEANAYDGNQPQTLATSWKDLHHLPSPENYRVGFAHHDLADIFAQRA</sequence>
<dbReference type="EMBL" id="BOLY01000003">
    <property type="protein sequence ID" value="GIZ42552.1"/>
    <property type="molecule type" value="Genomic_DNA"/>
</dbReference>
<feature type="domain" description="Protein kinase" evidence="1">
    <location>
        <begin position="1"/>
        <end position="184"/>
    </location>
</feature>
<dbReference type="PANTHER" id="PTHR44305:SF2">
    <property type="entry name" value="SI:DKEY-192D15.2"/>
    <property type="match status" value="1"/>
</dbReference>
<gene>
    <name evidence="2" type="ORF">CKM354_000581400</name>
</gene>
<keyword evidence="3" id="KW-1185">Reference proteome</keyword>
<reference evidence="2 3" key="1">
    <citation type="submission" date="2021-01" db="EMBL/GenBank/DDBJ databases">
        <title>Cercospora kikuchii MAFF 305040 whole genome shotgun sequence.</title>
        <authorList>
            <person name="Kashiwa T."/>
            <person name="Suzuki T."/>
        </authorList>
    </citation>
    <scope>NUCLEOTIDE SEQUENCE [LARGE SCALE GENOMIC DNA]</scope>
    <source>
        <strain evidence="2 3">MAFF 305040</strain>
    </source>
</reference>
<dbReference type="SUPFAM" id="SSF56112">
    <property type="entry name" value="Protein kinase-like (PK-like)"/>
    <property type="match status" value="1"/>
</dbReference>
<dbReference type="GeneID" id="68291389"/>
<dbReference type="InterPro" id="IPR000719">
    <property type="entry name" value="Prot_kinase_dom"/>
</dbReference>
<dbReference type="InterPro" id="IPR053083">
    <property type="entry name" value="TF_kinase-domain_protein"/>
</dbReference>
<accession>A0A9P3CG10</accession>
<name>A0A9P3CG10_9PEZI</name>
<dbReference type="Pfam" id="PF00069">
    <property type="entry name" value="Pkinase"/>
    <property type="match status" value="1"/>
</dbReference>
<dbReference type="PROSITE" id="PS00108">
    <property type="entry name" value="PROTEIN_KINASE_ST"/>
    <property type="match status" value="1"/>
</dbReference>
<proteinExistence type="predicted"/>
<comment type="caution">
    <text evidence="2">The sequence shown here is derived from an EMBL/GenBank/DDBJ whole genome shotgun (WGS) entry which is preliminary data.</text>
</comment>
<evidence type="ECO:0000313" key="2">
    <source>
        <dbReference type="EMBL" id="GIZ42552.1"/>
    </source>
</evidence>
<dbReference type="Gene3D" id="1.10.510.10">
    <property type="entry name" value="Transferase(Phosphotransferase) domain 1"/>
    <property type="match status" value="1"/>
</dbReference>
<dbReference type="GO" id="GO:0004672">
    <property type="term" value="F:protein kinase activity"/>
    <property type="evidence" value="ECO:0007669"/>
    <property type="project" value="InterPro"/>
</dbReference>
<evidence type="ECO:0000313" key="3">
    <source>
        <dbReference type="Proteomes" id="UP000825890"/>
    </source>
</evidence>
<dbReference type="InterPro" id="IPR008271">
    <property type="entry name" value="Ser/Thr_kinase_AS"/>
</dbReference>
<dbReference type="GO" id="GO:0005524">
    <property type="term" value="F:ATP binding"/>
    <property type="evidence" value="ECO:0007669"/>
    <property type="project" value="InterPro"/>
</dbReference>
<organism evidence="2 3">
    <name type="scientific">Cercospora kikuchii</name>
    <dbReference type="NCBI Taxonomy" id="84275"/>
    <lineage>
        <taxon>Eukaryota</taxon>
        <taxon>Fungi</taxon>
        <taxon>Dikarya</taxon>
        <taxon>Ascomycota</taxon>
        <taxon>Pezizomycotina</taxon>
        <taxon>Dothideomycetes</taxon>
        <taxon>Dothideomycetidae</taxon>
        <taxon>Mycosphaerellales</taxon>
        <taxon>Mycosphaerellaceae</taxon>
        <taxon>Cercospora</taxon>
    </lineage>
</organism>
<dbReference type="InterPro" id="IPR011009">
    <property type="entry name" value="Kinase-like_dom_sf"/>
</dbReference>